<reference evidence="2 3" key="1">
    <citation type="submission" date="2018-03" db="EMBL/GenBank/DDBJ databases">
        <title>Chitinolytic properties of Streptosporangium nondiastaticum TBG75A20.</title>
        <authorList>
            <person name="Gayathri V."/>
            <person name="Shiburaj S."/>
        </authorList>
    </citation>
    <scope>NUCLEOTIDE SEQUENCE [LARGE SCALE GENOMIC DNA]</scope>
    <source>
        <strain evidence="2 3">TBG75A20</strain>
    </source>
</reference>
<feature type="non-terminal residue" evidence="2">
    <location>
        <position position="1"/>
    </location>
</feature>
<sequence>SAMEKRAETDHELVRIYADCCSQQPTTEQMLALPHRTLAAYLGWLAGELNTPTAGSSDTKPSRGSLKSV</sequence>
<feature type="region of interest" description="Disordered" evidence="1">
    <location>
        <begin position="50"/>
        <end position="69"/>
    </location>
</feature>
<accession>A0A9X7JHH1</accession>
<gene>
    <name evidence="2" type="ORF">B7P34_36535</name>
</gene>
<proteinExistence type="predicted"/>
<evidence type="ECO:0000256" key="1">
    <source>
        <dbReference type="SAM" id="MobiDB-lite"/>
    </source>
</evidence>
<keyword evidence="3" id="KW-1185">Reference proteome</keyword>
<feature type="compositionally biased region" description="Polar residues" evidence="1">
    <location>
        <begin position="50"/>
        <end position="59"/>
    </location>
</feature>
<protein>
    <submittedName>
        <fullName evidence="2">Uncharacterized protein</fullName>
    </submittedName>
</protein>
<evidence type="ECO:0000313" key="2">
    <source>
        <dbReference type="EMBL" id="PSJ23852.1"/>
    </source>
</evidence>
<organism evidence="2 3">
    <name type="scientific">Streptosporangium nondiastaticum</name>
    <dbReference type="NCBI Taxonomy" id="35764"/>
    <lineage>
        <taxon>Bacteria</taxon>
        <taxon>Bacillati</taxon>
        <taxon>Actinomycetota</taxon>
        <taxon>Actinomycetes</taxon>
        <taxon>Streptosporangiales</taxon>
        <taxon>Streptosporangiaceae</taxon>
        <taxon>Streptosporangium</taxon>
    </lineage>
</organism>
<dbReference type="Proteomes" id="UP000242427">
    <property type="component" value="Unassembled WGS sequence"/>
</dbReference>
<dbReference type="AlphaFoldDB" id="A0A9X7JHH1"/>
<evidence type="ECO:0000313" key="3">
    <source>
        <dbReference type="Proteomes" id="UP000242427"/>
    </source>
</evidence>
<dbReference type="EMBL" id="PXWG01000425">
    <property type="protein sequence ID" value="PSJ23852.1"/>
    <property type="molecule type" value="Genomic_DNA"/>
</dbReference>
<dbReference type="RefSeq" id="WP_189383310.1">
    <property type="nucleotide sequence ID" value="NZ_PXWG01000425.1"/>
</dbReference>
<name>A0A9X7JHH1_9ACTN</name>
<comment type="caution">
    <text evidence="2">The sequence shown here is derived from an EMBL/GenBank/DDBJ whole genome shotgun (WGS) entry which is preliminary data.</text>
</comment>